<dbReference type="InterPro" id="IPR059052">
    <property type="entry name" value="HH_YbhG-like"/>
</dbReference>
<dbReference type="Pfam" id="PF25881">
    <property type="entry name" value="HH_YBHG"/>
    <property type="match status" value="1"/>
</dbReference>
<name>A0A3B0YPL5_9ZZZZ</name>
<evidence type="ECO:0000313" key="11">
    <source>
        <dbReference type="EMBL" id="VAW77467.1"/>
    </source>
</evidence>
<feature type="coiled-coil region" evidence="6">
    <location>
        <begin position="75"/>
        <end position="171"/>
    </location>
</feature>
<dbReference type="AlphaFoldDB" id="A0A3B0YPL5"/>
<keyword evidence="3" id="KW-0732">Signal</keyword>
<keyword evidence="5 6" id="KW-0175">Coiled coil</keyword>
<dbReference type="PANTHER" id="PTHR32347">
    <property type="entry name" value="EFFLUX SYSTEM COMPONENT YKNX-RELATED"/>
    <property type="match status" value="1"/>
</dbReference>
<evidence type="ECO:0000256" key="4">
    <source>
        <dbReference type="ARBA" id="ARBA00022764"/>
    </source>
</evidence>
<proteinExistence type="inferred from homology"/>
<evidence type="ECO:0000256" key="1">
    <source>
        <dbReference type="ARBA" id="ARBA00004418"/>
    </source>
</evidence>
<sequence>MEKKKIVRPLVILLLLVAAAGGWWYFQHQNSGDPNRLVLYGNVDIREADLAFNNSEHIDKLLVQEGDHVHKGQLLATLHKERTQAEEAAAEAKVMSQKAVVARLEAGSRPEEIRQARANVAAAKAKLTDAEVTYKRTQKLYKEHAASKQAADDAEASQNTARANLKVAQEALALAVKGPRIEDIDEARAMLKVDEAQLALAREVLKDTELYAPADGIIRNRILEPGDMATPQTPVFSLAKSNPVWVRTYAPETVLGKLALGMSAEVSTDSHPGKNYRGWVGYISPTAEFTPKNVETPELRTRLVYQVRVYVCNPENELRLGMPATVTIPFDQSKPAAGHTNPECAEQGNG</sequence>
<dbReference type="Gene3D" id="2.40.30.170">
    <property type="match status" value="1"/>
</dbReference>
<dbReference type="Gene3D" id="1.10.287.470">
    <property type="entry name" value="Helix hairpin bin"/>
    <property type="match status" value="1"/>
</dbReference>
<dbReference type="GO" id="GO:0042597">
    <property type="term" value="C:periplasmic space"/>
    <property type="evidence" value="ECO:0007669"/>
    <property type="project" value="UniProtKB-SubCell"/>
</dbReference>
<evidence type="ECO:0000256" key="5">
    <source>
        <dbReference type="ARBA" id="ARBA00023054"/>
    </source>
</evidence>
<evidence type="ECO:0000256" key="2">
    <source>
        <dbReference type="ARBA" id="ARBA00010602"/>
    </source>
</evidence>
<evidence type="ECO:0000256" key="7">
    <source>
        <dbReference type="SAM" id="MobiDB-lite"/>
    </source>
</evidence>
<feature type="domain" description="YbhG-like alpha-helical hairpin" evidence="9">
    <location>
        <begin position="89"/>
        <end position="203"/>
    </location>
</feature>
<dbReference type="InterPro" id="IPR050465">
    <property type="entry name" value="UPF0194_transport"/>
</dbReference>
<feature type="region of interest" description="Disordered" evidence="7">
    <location>
        <begin position="331"/>
        <end position="350"/>
    </location>
</feature>
<gene>
    <name evidence="11" type="ORF">MNBD_GAMMA13-14</name>
</gene>
<evidence type="ECO:0000259" key="10">
    <source>
        <dbReference type="Pfam" id="PF25954"/>
    </source>
</evidence>
<keyword evidence="8" id="KW-0812">Transmembrane</keyword>
<reference evidence="11" key="1">
    <citation type="submission" date="2018-06" db="EMBL/GenBank/DDBJ databases">
        <authorList>
            <person name="Zhirakovskaya E."/>
        </authorList>
    </citation>
    <scope>NUCLEOTIDE SEQUENCE</scope>
</reference>
<dbReference type="EMBL" id="UOFK01000119">
    <property type="protein sequence ID" value="VAW77467.1"/>
    <property type="molecule type" value="Genomic_DNA"/>
</dbReference>
<accession>A0A3B0YPL5</accession>
<keyword evidence="8" id="KW-0472">Membrane</keyword>
<protein>
    <submittedName>
        <fullName evidence="11">ABC-type efflux pump membrane fusion component YbhG</fullName>
    </submittedName>
</protein>
<dbReference type="Pfam" id="PF25954">
    <property type="entry name" value="Beta-barrel_RND_2"/>
    <property type="match status" value="1"/>
</dbReference>
<comment type="subcellular location">
    <subcellularLocation>
        <location evidence="1">Periplasm</location>
    </subcellularLocation>
</comment>
<dbReference type="SUPFAM" id="SSF111369">
    <property type="entry name" value="HlyD-like secretion proteins"/>
    <property type="match status" value="3"/>
</dbReference>
<evidence type="ECO:0000256" key="3">
    <source>
        <dbReference type="ARBA" id="ARBA00022729"/>
    </source>
</evidence>
<evidence type="ECO:0000256" key="8">
    <source>
        <dbReference type="SAM" id="Phobius"/>
    </source>
</evidence>
<dbReference type="InterPro" id="IPR058792">
    <property type="entry name" value="Beta-barrel_RND_2"/>
</dbReference>
<evidence type="ECO:0000256" key="6">
    <source>
        <dbReference type="SAM" id="Coils"/>
    </source>
</evidence>
<evidence type="ECO:0000259" key="9">
    <source>
        <dbReference type="Pfam" id="PF25881"/>
    </source>
</evidence>
<organism evidence="11">
    <name type="scientific">hydrothermal vent metagenome</name>
    <dbReference type="NCBI Taxonomy" id="652676"/>
    <lineage>
        <taxon>unclassified sequences</taxon>
        <taxon>metagenomes</taxon>
        <taxon>ecological metagenomes</taxon>
    </lineage>
</organism>
<dbReference type="Gene3D" id="2.40.50.100">
    <property type="match status" value="1"/>
</dbReference>
<feature type="transmembrane region" description="Helical" evidence="8">
    <location>
        <begin position="7"/>
        <end position="26"/>
    </location>
</feature>
<keyword evidence="8" id="KW-1133">Transmembrane helix</keyword>
<dbReference type="PANTHER" id="PTHR32347:SF29">
    <property type="entry name" value="UPF0194 MEMBRANE PROTEIN YBHG"/>
    <property type="match status" value="1"/>
</dbReference>
<comment type="similarity">
    <text evidence="2">Belongs to the UPF0194 family.</text>
</comment>
<keyword evidence="4" id="KW-0574">Periplasm</keyword>
<feature type="domain" description="CusB-like beta-barrel" evidence="10">
    <location>
        <begin position="243"/>
        <end position="328"/>
    </location>
</feature>